<evidence type="ECO:0000313" key="4">
    <source>
        <dbReference type="Proteomes" id="UP000290759"/>
    </source>
</evidence>
<dbReference type="AlphaFoldDB" id="A0A4V1RUU5"/>
<dbReference type="OrthoDB" id="8471887at2"/>
<feature type="chain" id="PRO_5020839107" evidence="2">
    <location>
        <begin position="28"/>
        <end position="201"/>
    </location>
</feature>
<dbReference type="RefSeq" id="WP_129225353.1">
    <property type="nucleotide sequence ID" value="NZ_QYBB01000007.1"/>
</dbReference>
<protein>
    <submittedName>
        <fullName evidence="3">Uncharacterized protein</fullName>
    </submittedName>
</protein>
<proteinExistence type="predicted"/>
<name>A0A4V1RUU5_9HYPH</name>
<evidence type="ECO:0000313" key="3">
    <source>
        <dbReference type="EMBL" id="RYC32374.1"/>
    </source>
</evidence>
<sequence>MRHRRTSIARPALAIALALASAPLAGCAEMHRGVEAVGRVGSAAAPAAEADAAPLSRPGIRTVRPRGAARAPAVDAAEAPAAAVPTVLASAVPSPRQIFDFHPAGARPDSWRQPFVIDTNDGPLAADVRRSAAELRAFLAARKDGDARTAPAAAGKVDGIRTGTARKICGEMDVAAGKPGCGVPRPRAATAAATPGAPAVP</sequence>
<reference evidence="3 4" key="1">
    <citation type="submission" date="2018-12" db="EMBL/GenBank/DDBJ databases">
        <authorList>
            <person name="Grouzdev D.S."/>
            <person name="Krutkina M.S."/>
        </authorList>
    </citation>
    <scope>NUCLEOTIDE SEQUENCE [LARGE SCALE GENOMIC DNA]</scope>
    <source>
        <strain evidence="3 4">RmlP026</strain>
    </source>
</reference>
<evidence type="ECO:0000256" key="2">
    <source>
        <dbReference type="SAM" id="SignalP"/>
    </source>
</evidence>
<dbReference type="EMBL" id="QYBB01000007">
    <property type="protein sequence ID" value="RYC32374.1"/>
    <property type="molecule type" value="Genomic_DNA"/>
</dbReference>
<keyword evidence="2" id="KW-0732">Signal</keyword>
<keyword evidence="4" id="KW-1185">Reference proteome</keyword>
<dbReference type="Proteomes" id="UP000290759">
    <property type="component" value="Unassembled WGS sequence"/>
</dbReference>
<organism evidence="3 4">
    <name type="scientific">Lichenibacterium minor</name>
    <dbReference type="NCBI Taxonomy" id="2316528"/>
    <lineage>
        <taxon>Bacteria</taxon>
        <taxon>Pseudomonadati</taxon>
        <taxon>Pseudomonadota</taxon>
        <taxon>Alphaproteobacteria</taxon>
        <taxon>Hyphomicrobiales</taxon>
        <taxon>Lichenihabitantaceae</taxon>
        <taxon>Lichenibacterium</taxon>
    </lineage>
</organism>
<gene>
    <name evidence="3" type="ORF">D3273_08250</name>
</gene>
<feature type="signal peptide" evidence="2">
    <location>
        <begin position="1"/>
        <end position="27"/>
    </location>
</feature>
<evidence type="ECO:0000256" key="1">
    <source>
        <dbReference type="SAM" id="MobiDB-lite"/>
    </source>
</evidence>
<feature type="region of interest" description="Disordered" evidence="1">
    <location>
        <begin position="179"/>
        <end position="201"/>
    </location>
</feature>
<comment type="caution">
    <text evidence="3">The sequence shown here is derived from an EMBL/GenBank/DDBJ whole genome shotgun (WGS) entry which is preliminary data.</text>
</comment>
<feature type="compositionally biased region" description="Low complexity" evidence="1">
    <location>
        <begin position="182"/>
        <end position="201"/>
    </location>
</feature>
<reference evidence="3 4" key="2">
    <citation type="submission" date="2019-02" db="EMBL/GenBank/DDBJ databases">
        <title>'Lichenibacterium ramalinii' gen. nov. sp. nov., 'Lichenibacterium minor' gen. nov. sp. nov.</title>
        <authorList>
            <person name="Pankratov T."/>
        </authorList>
    </citation>
    <scope>NUCLEOTIDE SEQUENCE [LARGE SCALE GENOMIC DNA]</scope>
    <source>
        <strain evidence="3 4">RmlP026</strain>
    </source>
</reference>
<accession>A0A4V1RUU5</accession>